<keyword evidence="2" id="KW-0949">S-adenosyl-L-methionine</keyword>
<dbReference type="PANTHER" id="PTHR43409:SF16">
    <property type="entry name" value="SLR0320 PROTEIN"/>
    <property type="match status" value="1"/>
</dbReference>
<evidence type="ECO:0000259" key="7">
    <source>
        <dbReference type="PROSITE" id="PS51332"/>
    </source>
</evidence>
<dbReference type="InterPro" id="IPR023404">
    <property type="entry name" value="rSAM_horseshoe"/>
</dbReference>
<dbReference type="PROSITE" id="PS51332">
    <property type="entry name" value="B12_BINDING"/>
    <property type="match status" value="1"/>
</dbReference>
<dbReference type="GO" id="GO:0003824">
    <property type="term" value="F:catalytic activity"/>
    <property type="evidence" value="ECO:0007669"/>
    <property type="project" value="InterPro"/>
</dbReference>
<reference evidence="9" key="1">
    <citation type="submission" date="2021-08" db="EMBL/GenBank/DDBJ databases">
        <title>Comparative analyses of Brucepasteria parasyntrophica and Teretinema zuelzerae.</title>
        <authorList>
            <person name="Song Y."/>
            <person name="Brune A."/>
        </authorList>
    </citation>
    <scope>NUCLEOTIDE SEQUENCE</scope>
    <source>
        <strain evidence="9">DSM 1903</strain>
    </source>
</reference>
<dbReference type="SUPFAM" id="SSF102114">
    <property type="entry name" value="Radical SAM enzymes"/>
    <property type="match status" value="1"/>
</dbReference>
<accession>A0AAE3EM18</accession>
<proteinExistence type="predicted"/>
<keyword evidence="10" id="KW-1185">Reference proteome</keyword>
<dbReference type="EMBL" id="JAINWA010000003">
    <property type="protein sequence ID" value="MCD1656163.1"/>
    <property type="molecule type" value="Genomic_DNA"/>
</dbReference>
<dbReference type="SMART" id="SM00729">
    <property type="entry name" value="Elp3"/>
    <property type="match status" value="1"/>
</dbReference>
<comment type="caution">
    <text evidence="9">The sequence shown here is derived from an EMBL/GenBank/DDBJ whole genome shotgun (WGS) entry which is preliminary data.</text>
</comment>
<dbReference type="GO" id="GO:0031419">
    <property type="term" value="F:cobalamin binding"/>
    <property type="evidence" value="ECO:0007669"/>
    <property type="project" value="InterPro"/>
</dbReference>
<feature type="domain" description="Radical SAM core" evidence="8">
    <location>
        <begin position="196"/>
        <end position="418"/>
    </location>
</feature>
<dbReference type="InterPro" id="IPR025288">
    <property type="entry name" value="DUF4080"/>
</dbReference>
<keyword evidence="3" id="KW-0479">Metal-binding</keyword>
<dbReference type="Proteomes" id="UP001198163">
    <property type="component" value="Unassembled WGS sequence"/>
</dbReference>
<dbReference type="InterPro" id="IPR007197">
    <property type="entry name" value="rSAM"/>
</dbReference>
<dbReference type="PANTHER" id="PTHR43409">
    <property type="entry name" value="ANAEROBIC MAGNESIUM-PROTOPORPHYRIN IX MONOMETHYL ESTER CYCLASE-RELATED"/>
    <property type="match status" value="1"/>
</dbReference>
<dbReference type="InterPro" id="IPR006158">
    <property type="entry name" value="Cobalamin-bd"/>
</dbReference>
<dbReference type="InterPro" id="IPR051198">
    <property type="entry name" value="BchE-like"/>
</dbReference>
<dbReference type="GO" id="GO:0051536">
    <property type="term" value="F:iron-sulfur cluster binding"/>
    <property type="evidence" value="ECO:0007669"/>
    <property type="project" value="UniProtKB-KW"/>
</dbReference>
<evidence type="ECO:0000256" key="4">
    <source>
        <dbReference type="ARBA" id="ARBA00023004"/>
    </source>
</evidence>
<dbReference type="InterPro" id="IPR006638">
    <property type="entry name" value="Elp3/MiaA/NifB-like_rSAM"/>
</dbReference>
<dbReference type="CDD" id="cd01335">
    <property type="entry name" value="Radical_SAM"/>
    <property type="match status" value="1"/>
</dbReference>
<feature type="region of interest" description="Disordered" evidence="6">
    <location>
        <begin position="154"/>
        <end position="175"/>
    </location>
</feature>
<evidence type="ECO:0000256" key="5">
    <source>
        <dbReference type="ARBA" id="ARBA00023014"/>
    </source>
</evidence>
<dbReference type="Pfam" id="PF02310">
    <property type="entry name" value="B12-binding"/>
    <property type="match status" value="1"/>
</dbReference>
<name>A0AAE3EM18_9SPIR</name>
<sequence length="585" mass="66778">MKVLLVGINAKYIQTNLAVRLLTSWAHAHSRPVQEGSVSVLFREWNINQPLASALRGIYEEKPDVLLFSVYIWNSRFVFDLAAEARVLLPAALIGFGGPEVSWSPERVFSASPASDFILSGEGELAFSALLEVLDANGSGERERLLAVPGIHLRNNGRQNSTHPDSPAFESGPPSQTLENLDSIAFPYREQENGFDPFHQLVYYESSRGCPFNCAYCMSSLEKSVRFRSLDLVFQDLRFFIENKWPLVKFVDRTFNIKPERYLAIWEWIRDHHAGSTMFHFEIAAELLDDRAFAVLSTMPEGAIQFEIGIQSAHPEILKRVNRFSSPEVLADRIRKIPKTIHVHVDLIAGLPGEDVSLFEESFNFAWNLRSDQLQLGFLKILPGAPMEEYAVSHPEYSWSRVPPYEVYSSGSLSYSELLILKDVEHLLDGWYNSGFAPNALFRAASMHPGGPFRLFLDLVRFVRDWFPDGDLYLPRKPIDIFACLASFLRTRCSGLELEYLKLDYLMMGKPGFYPDWFVRRYSREEHEKAIATCISSSPEEPNRLLFARTEYERLDLSGSSEPEGYFFEYSRTKNNGKRAKMTKV</sequence>
<protein>
    <submittedName>
        <fullName evidence="9">B12-binding domain-containing radical SAM protein</fullName>
    </submittedName>
</protein>
<feature type="domain" description="B12-binding" evidence="7">
    <location>
        <begin position="1"/>
        <end position="141"/>
    </location>
</feature>
<dbReference type="RefSeq" id="WP_230758693.1">
    <property type="nucleotide sequence ID" value="NZ_JAINWA010000003.1"/>
</dbReference>
<keyword evidence="5" id="KW-0411">Iron-sulfur</keyword>
<comment type="cofactor">
    <cofactor evidence="1">
        <name>[4Fe-4S] cluster</name>
        <dbReference type="ChEBI" id="CHEBI:49883"/>
    </cofactor>
</comment>
<gene>
    <name evidence="9" type="ORF">K7J14_15795</name>
</gene>
<dbReference type="GO" id="GO:0046872">
    <property type="term" value="F:metal ion binding"/>
    <property type="evidence" value="ECO:0007669"/>
    <property type="project" value="UniProtKB-KW"/>
</dbReference>
<dbReference type="InterPro" id="IPR058240">
    <property type="entry name" value="rSAM_sf"/>
</dbReference>
<dbReference type="Gene3D" id="3.40.50.280">
    <property type="entry name" value="Cobalamin-binding domain"/>
    <property type="match status" value="1"/>
</dbReference>
<dbReference type="AlphaFoldDB" id="A0AAE3EM18"/>
<dbReference type="PROSITE" id="PS51918">
    <property type="entry name" value="RADICAL_SAM"/>
    <property type="match status" value="1"/>
</dbReference>
<dbReference type="Gene3D" id="3.80.30.20">
    <property type="entry name" value="tm_1862 like domain"/>
    <property type="match status" value="1"/>
</dbReference>
<evidence type="ECO:0000313" key="10">
    <source>
        <dbReference type="Proteomes" id="UP001198163"/>
    </source>
</evidence>
<evidence type="ECO:0000256" key="6">
    <source>
        <dbReference type="SAM" id="MobiDB-lite"/>
    </source>
</evidence>
<dbReference type="Pfam" id="PF13311">
    <property type="entry name" value="DUF4080"/>
    <property type="match status" value="1"/>
</dbReference>
<evidence type="ECO:0000313" key="9">
    <source>
        <dbReference type="EMBL" id="MCD1656163.1"/>
    </source>
</evidence>
<evidence type="ECO:0000256" key="2">
    <source>
        <dbReference type="ARBA" id="ARBA00022691"/>
    </source>
</evidence>
<evidence type="ECO:0000256" key="3">
    <source>
        <dbReference type="ARBA" id="ARBA00022723"/>
    </source>
</evidence>
<organism evidence="9 10">
    <name type="scientific">Teretinema zuelzerae</name>
    <dbReference type="NCBI Taxonomy" id="156"/>
    <lineage>
        <taxon>Bacteria</taxon>
        <taxon>Pseudomonadati</taxon>
        <taxon>Spirochaetota</taxon>
        <taxon>Spirochaetia</taxon>
        <taxon>Spirochaetales</taxon>
        <taxon>Treponemataceae</taxon>
        <taxon>Teretinema</taxon>
    </lineage>
</organism>
<dbReference type="GO" id="GO:0005829">
    <property type="term" value="C:cytosol"/>
    <property type="evidence" value="ECO:0007669"/>
    <property type="project" value="TreeGrafter"/>
</dbReference>
<dbReference type="SFLD" id="SFLDS00029">
    <property type="entry name" value="Radical_SAM"/>
    <property type="match status" value="1"/>
</dbReference>
<dbReference type="Pfam" id="PF04055">
    <property type="entry name" value="Radical_SAM"/>
    <property type="match status" value="1"/>
</dbReference>
<evidence type="ECO:0000256" key="1">
    <source>
        <dbReference type="ARBA" id="ARBA00001966"/>
    </source>
</evidence>
<dbReference type="SFLD" id="SFLDG01082">
    <property type="entry name" value="B12-binding_domain_containing"/>
    <property type="match status" value="1"/>
</dbReference>
<keyword evidence="4" id="KW-0408">Iron</keyword>
<evidence type="ECO:0000259" key="8">
    <source>
        <dbReference type="PROSITE" id="PS51918"/>
    </source>
</evidence>